<protein>
    <submittedName>
        <fullName evidence="5">Unannotated protein</fullName>
    </submittedName>
</protein>
<dbReference type="EMBL" id="CAFBQP010000036">
    <property type="protein sequence ID" value="CAB5061846.1"/>
    <property type="molecule type" value="Genomic_DNA"/>
</dbReference>
<keyword evidence="2" id="KW-0560">Oxidoreductase</keyword>
<evidence type="ECO:0000256" key="1">
    <source>
        <dbReference type="ARBA" id="ARBA00006484"/>
    </source>
</evidence>
<dbReference type="PROSITE" id="PS00061">
    <property type="entry name" value="ADH_SHORT"/>
    <property type="match status" value="1"/>
</dbReference>
<dbReference type="InterPro" id="IPR036291">
    <property type="entry name" value="NAD(P)-bd_dom_sf"/>
</dbReference>
<evidence type="ECO:0000313" key="6">
    <source>
        <dbReference type="EMBL" id="CAB5061846.1"/>
    </source>
</evidence>
<dbReference type="SUPFAM" id="SSF51735">
    <property type="entry name" value="NAD(P)-binding Rossmann-fold domains"/>
    <property type="match status" value="1"/>
</dbReference>
<comment type="similarity">
    <text evidence="1">Belongs to the short-chain dehydrogenases/reductases (SDR) family.</text>
</comment>
<name>A0A6J7EU09_9ZZZZ</name>
<dbReference type="InterPro" id="IPR002347">
    <property type="entry name" value="SDR_fam"/>
</dbReference>
<dbReference type="PANTHER" id="PTHR24322">
    <property type="entry name" value="PKSB"/>
    <property type="match status" value="1"/>
</dbReference>
<dbReference type="Pfam" id="PF00106">
    <property type="entry name" value="adh_short"/>
    <property type="match status" value="1"/>
</dbReference>
<evidence type="ECO:0000313" key="5">
    <source>
        <dbReference type="EMBL" id="CAB4885118.1"/>
    </source>
</evidence>
<evidence type="ECO:0000313" key="4">
    <source>
        <dbReference type="EMBL" id="CAB4758691.1"/>
    </source>
</evidence>
<reference evidence="5" key="1">
    <citation type="submission" date="2020-05" db="EMBL/GenBank/DDBJ databases">
        <authorList>
            <person name="Chiriac C."/>
            <person name="Salcher M."/>
            <person name="Ghai R."/>
            <person name="Kavagutti S V."/>
        </authorList>
    </citation>
    <scope>NUCLEOTIDE SEQUENCE</scope>
</reference>
<organism evidence="5">
    <name type="scientific">freshwater metagenome</name>
    <dbReference type="NCBI Taxonomy" id="449393"/>
    <lineage>
        <taxon>unclassified sequences</taxon>
        <taxon>metagenomes</taxon>
        <taxon>ecological metagenomes</taxon>
    </lineage>
</organism>
<dbReference type="EMBL" id="CAEZXX010000262">
    <property type="protein sequence ID" value="CAB4732559.1"/>
    <property type="molecule type" value="Genomic_DNA"/>
</dbReference>
<dbReference type="EMBL" id="CAFBLR010000230">
    <property type="protein sequence ID" value="CAB4885118.1"/>
    <property type="molecule type" value="Genomic_DNA"/>
</dbReference>
<dbReference type="GO" id="GO:0016616">
    <property type="term" value="F:oxidoreductase activity, acting on the CH-OH group of donors, NAD or NADP as acceptor"/>
    <property type="evidence" value="ECO:0007669"/>
    <property type="project" value="TreeGrafter"/>
</dbReference>
<evidence type="ECO:0000313" key="3">
    <source>
        <dbReference type="EMBL" id="CAB4732559.1"/>
    </source>
</evidence>
<dbReference type="InterPro" id="IPR020904">
    <property type="entry name" value="Sc_DH/Rdtase_CS"/>
</dbReference>
<accession>A0A6J7EU09</accession>
<evidence type="ECO:0000256" key="2">
    <source>
        <dbReference type="ARBA" id="ARBA00023002"/>
    </source>
</evidence>
<dbReference type="PRINTS" id="PR00081">
    <property type="entry name" value="GDHRDH"/>
</dbReference>
<dbReference type="Gene3D" id="3.40.50.720">
    <property type="entry name" value="NAD(P)-binding Rossmann-like Domain"/>
    <property type="match status" value="1"/>
</dbReference>
<dbReference type="AlphaFoldDB" id="A0A6J7EU09"/>
<sequence length="283" mass="29891">MSIRVLYDAGMDLKDRAVVVTGAGRGIGRALAHRFHEAGARGVVIADVLADDVTSTTAELNAKRAGSAIGVVADIGTPAGNKDLIDRAETAFGPIDLFFANAGIGAGEYLDTPDDVWDRVMQVNTMAHIYAARLLVPGWIARGEGYFCSTASAAGLLTQIGSAPYSVSKHAAVAFAEWLSVTYGDQGVRVSCLCPMGVNTKLLNGTAEEGAVETNTGAATVKLAGAVLEPEEVADIVYRAIEAETFLILPHPEVKTFVERKATDVDRWIAGMRRLQARVNSLS</sequence>
<dbReference type="PANTHER" id="PTHR24322:SF736">
    <property type="entry name" value="RETINOL DEHYDROGENASE 10"/>
    <property type="match status" value="1"/>
</dbReference>
<dbReference type="CDD" id="cd05233">
    <property type="entry name" value="SDR_c"/>
    <property type="match status" value="1"/>
</dbReference>
<dbReference type="EMBL" id="CAEZYY010000020">
    <property type="protein sequence ID" value="CAB4758691.1"/>
    <property type="molecule type" value="Genomic_DNA"/>
</dbReference>
<gene>
    <name evidence="3" type="ORF">UFOPK2602_02427</name>
    <name evidence="4" type="ORF">UFOPK2806_01500</name>
    <name evidence="5" type="ORF">UFOPK3417_01809</name>
    <name evidence="6" type="ORF">UFOPK4306_01098</name>
</gene>
<proteinExistence type="inferred from homology"/>